<dbReference type="GeneID" id="113213452"/>
<reference evidence="3" key="1">
    <citation type="submission" date="2025-08" db="UniProtKB">
        <authorList>
            <consortium name="RefSeq"/>
        </authorList>
    </citation>
    <scope>IDENTIFICATION</scope>
    <source>
        <tissue evidence="3">Whole organism</tissue>
    </source>
</reference>
<organism evidence="2 3">
    <name type="scientific">Frankliniella occidentalis</name>
    <name type="common">Western flower thrips</name>
    <name type="synonym">Euthrips occidentalis</name>
    <dbReference type="NCBI Taxonomy" id="133901"/>
    <lineage>
        <taxon>Eukaryota</taxon>
        <taxon>Metazoa</taxon>
        <taxon>Ecdysozoa</taxon>
        <taxon>Arthropoda</taxon>
        <taxon>Hexapoda</taxon>
        <taxon>Insecta</taxon>
        <taxon>Pterygota</taxon>
        <taxon>Neoptera</taxon>
        <taxon>Paraneoptera</taxon>
        <taxon>Thysanoptera</taxon>
        <taxon>Terebrantia</taxon>
        <taxon>Thripoidea</taxon>
        <taxon>Thripidae</taxon>
        <taxon>Frankliniella</taxon>
    </lineage>
</organism>
<feature type="region of interest" description="Disordered" evidence="1">
    <location>
        <begin position="320"/>
        <end position="341"/>
    </location>
</feature>
<evidence type="ECO:0000313" key="3">
    <source>
        <dbReference type="RefSeq" id="XP_052119442.1"/>
    </source>
</evidence>
<feature type="region of interest" description="Disordered" evidence="1">
    <location>
        <begin position="1"/>
        <end position="55"/>
    </location>
</feature>
<feature type="compositionally biased region" description="Low complexity" evidence="1">
    <location>
        <begin position="38"/>
        <end position="52"/>
    </location>
</feature>
<dbReference type="Proteomes" id="UP000504606">
    <property type="component" value="Unplaced"/>
</dbReference>
<dbReference type="AlphaFoldDB" id="A0A9C6TYT2"/>
<name>A0A9C6TYT2_FRAOC</name>
<accession>A0A9C6TYT2</accession>
<evidence type="ECO:0000256" key="1">
    <source>
        <dbReference type="SAM" id="MobiDB-lite"/>
    </source>
</evidence>
<gene>
    <name evidence="3" type="primary">LOC113213452</name>
</gene>
<dbReference type="RefSeq" id="XP_052119442.1">
    <property type="nucleotide sequence ID" value="XM_052263482.1"/>
</dbReference>
<feature type="region of interest" description="Disordered" evidence="1">
    <location>
        <begin position="374"/>
        <end position="409"/>
    </location>
</feature>
<dbReference type="OrthoDB" id="10667032at2759"/>
<protein>
    <submittedName>
        <fullName evidence="3">Uncharacterized protein LOC113213452 isoform X1</fullName>
    </submittedName>
</protein>
<evidence type="ECO:0000313" key="2">
    <source>
        <dbReference type="Proteomes" id="UP000504606"/>
    </source>
</evidence>
<keyword evidence="2" id="KW-1185">Reference proteome</keyword>
<proteinExistence type="predicted"/>
<sequence length="533" mass="58810">MPYFSLINHSSSDEDDDSSDSGQGMDCLPERKLPQLRLGSELSSSDFSSSSSGLGGQSFVKPTNYVSSGSSNVPQSASTIEAVIESVITQGPLFAGMKLATDSSNDSPTKCSEPATGESGLAKVAGGTAVPWDSLLLGGTIETSCPEILTYVESDTYYEDCKLAGDVALNLLANYQMPVFNSLRNCNQNQVTSALKSLKKPRSGKKIFSPKEELLAYTIMLDYLTCCCQEGNLFPLYEKAKDYRKRNHIDKVDEDLGFLVDKLKSKIINLKQLHSLEQIVLSSLDRIPSSLKMSSSSVKLALQRKIKSFEEDEKNRLDKSEYTFDAESPEPPSKKWKPSVLISSKPKGNVVATSKNWREQTISPTFLPEAFQYEDSDDAHSTDTPVKTSTPKKENEFAPPTTISASDSSVGLMQKNILTSPYKSKKSTWNSSKYVSPSKQPLSKIIQVNKKVLDPRGDNMDNISRNLCLPKDKYVAKSSQAAATKYKSPLKAATQSFVRKLPGRSPLKVARRKGENARECDCITCRRVMWPYY</sequence>